<accession>A0A0F8X4W7</accession>
<organism evidence="1">
    <name type="scientific">marine sediment metagenome</name>
    <dbReference type="NCBI Taxonomy" id="412755"/>
    <lineage>
        <taxon>unclassified sequences</taxon>
        <taxon>metagenomes</taxon>
        <taxon>ecological metagenomes</taxon>
    </lineage>
</organism>
<name>A0A0F8X4W7_9ZZZZ</name>
<evidence type="ECO:0000313" key="1">
    <source>
        <dbReference type="EMBL" id="KKK55940.1"/>
    </source>
</evidence>
<dbReference type="EMBL" id="LAZR01065247">
    <property type="protein sequence ID" value="KKK55940.1"/>
    <property type="molecule type" value="Genomic_DNA"/>
</dbReference>
<reference evidence="1" key="1">
    <citation type="journal article" date="2015" name="Nature">
        <title>Complex archaea that bridge the gap between prokaryotes and eukaryotes.</title>
        <authorList>
            <person name="Spang A."/>
            <person name="Saw J.H."/>
            <person name="Jorgensen S.L."/>
            <person name="Zaremba-Niedzwiedzka K."/>
            <person name="Martijn J."/>
            <person name="Lind A.E."/>
            <person name="van Eijk R."/>
            <person name="Schleper C."/>
            <person name="Guy L."/>
            <person name="Ettema T.J."/>
        </authorList>
    </citation>
    <scope>NUCLEOTIDE SEQUENCE</scope>
</reference>
<comment type="caution">
    <text evidence="1">The sequence shown here is derived from an EMBL/GenBank/DDBJ whole genome shotgun (WGS) entry which is preliminary data.</text>
</comment>
<protein>
    <submittedName>
        <fullName evidence="1">Uncharacterized protein</fullName>
    </submittedName>
</protein>
<sequence>FQGEGTEDWVKCYADFNIGFTVPIRVVKCSKYYSKADARKPSLHDMMEQAYILTEDGPMKHVGFVKPTEWRKHNKGEDVVPGGIPDFD</sequence>
<proteinExistence type="predicted"/>
<dbReference type="AlphaFoldDB" id="A0A0F8X4W7"/>
<feature type="non-terminal residue" evidence="1">
    <location>
        <position position="1"/>
    </location>
</feature>
<gene>
    <name evidence="1" type="ORF">LCGC14_3069540</name>
</gene>